<dbReference type="InterPro" id="IPR048811">
    <property type="entry name" value="Gp7_dom_V"/>
</dbReference>
<comment type="function">
    <text evidence="1">Baseplate protein. Involved in the tail assembly.</text>
</comment>
<feature type="domain" description="Fibronectin type-III" evidence="4">
    <location>
        <begin position="7"/>
        <end position="105"/>
    </location>
</feature>
<keyword evidence="3" id="KW-0812">Transmembrane</keyword>
<evidence type="ECO:0000256" key="3">
    <source>
        <dbReference type="SAM" id="Phobius"/>
    </source>
</evidence>
<comment type="subcellular location">
    <subcellularLocation>
        <location evidence="1">Virion</location>
    </subcellularLocation>
    <text evidence="1">Present in the baseplate.</text>
</comment>
<feature type="region of interest" description="Disordered" evidence="2">
    <location>
        <begin position="1013"/>
        <end position="1033"/>
    </location>
</feature>
<evidence type="ECO:0000259" key="4">
    <source>
        <dbReference type="PROSITE" id="PS50853"/>
    </source>
</evidence>
<dbReference type="HAMAP" id="MF_04103">
    <property type="entry name" value="BP07_T4"/>
    <property type="match status" value="1"/>
</dbReference>
<keyword evidence="1" id="KW-0946">Virion</keyword>
<keyword evidence="1" id="KW-1015">Disulfide bond</keyword>
<evidence type="ECO:0000256" key="2">
    <source>
        <dbReference type="SAM" id="MobiDB-lite"/>
    </source>
</evidence>
<comment type="subunit">
    <text evidence="1">Binds to gp10 homotrimer; disulfide-linked. Heteromultimer with gp10; a gp10 molecule is disulfide-linked to gp7 and the other two remaining gp10 molecules form a disulfide bond.</text>
</comment>
<dbReference type="Pfam" id="PF21427">
    <property type="entry name" value="Gp7_5th"/>
    <property type="match status" value="1"/>
</dbReference>
<evidence type="ECO:0000313" key="5">
    <source>
        <dbReference type="EMBL" id="QBQ79766.1"/>
    </source>
</evidence>
<organism evidence="5 6">
    <name type="scientific">Escherichia phage vB_EcoM_R5505</name>
    <dbReference type="NCBI Taxonomy" id="2508178"/>
    <lineage>
        <taxon>Viruses</taxon>
        <taxon>Duplodnaviria</taxon>
        <taxon>Heunggongvirae</taxon>
        <taxon>Uroviricota</taxon>
        <taxon>Caudoviricetes</taxon>
        <taxon>Pantevenvirales</taxon>
        <taxon>Straboviridae</taxon>
        <taxon>Tevenvirinae</taxon>
        <taxon>Tequatrovirus</taxon>
        <taxon>Tequatrovirus teqdroes</taxon>
    </lineage>
</organism>
<dbReference type="Pfam" id="PF21456">
    <property type="entry name" value="Gp7_6th"/>
    <property type="match status" value="1"/>
</dbReference>
<dbReference type="Gene3D" id="2.60.40.10">
    <property type="entry name" value="Immunoglobulins"/>
    <property type="match status" value="1"/>
</dbReference>
<dbReference type="GO" id="GO:0098025">
    <property type="term" value="C:virus tail, baseplate"/>
    <property type="evidence" value="ECO:0007669"/>
    <property type="project" value="UniProtKB-UniRule"/>
</dbReference>
<keyword evidence="1" id="KW-0426">Late protein</keyword>
<evidence type="ECO:0000313" key="6">
    <source>
        <dbReference type="Proteomes" id="UP000304609"/>
    </source>
</evidence>
<evidence type="ECO:0000256" key="1">
    <source>
        <dbReference type="HAMAP-Rule" id="MF_04103"/>
    </source>
</evidence>
<sequence>MTVKAPSVTSLRISKLSANQVQVRWDDVGANFYYFVEIAETKTDSGEKLPSNQYRWINLGYTANNSFFFDDADPLTTYIIRVATAAQDFEQSDWIYTEEFETFATNAYTFQNMIEMQLANKFIQEKFTLNNSDYVNFNNDTIMAALMNESFQFSPSYVDVSSISNFIIGENEYHEIQGSIQQVCKDINRVYLMESEGILYLFERYQPIVKVSNDKGQTWKAVKLFNDRVGYPLSKTVYYQSANTTYVLGYDKIFYGRKSTDVRWSADDVRFSSQDITFAKLGDQLHLGFDVEIFATYATLPANVYRIAEAITCTDDYIYVVARDKVRYIKTSNAPIDSDPLSPTYSERLFEPDTMTITGNPKAVCYKMDSIGDKVFALIIGEVETLNANPRTSKIIDSADKGIYVLNHDEKTWKRVFGNTEEERRRIQPGYANMSTDGKLVSLSSSNFKFLSDNVVNDPETVVKYQLIGAVKYEFPREWLTDKHYHMMAFIADETSDWETFTPQPMKYYAEPFFNWSKKSNTRCWINNSDRAVVVVYADLKYTKVIENIPETSPDRLVHEYWDDGDCTIVMPNVKFTGFKKYASGMLFYKASGEIISYYDFNYRVRDTVEIIWKPTEVFLKAFLQNQEHETPWSPEEERGLADPDLRPLIGTMMPDSYLLQDSNFEAFCEAYIQYLSDGYGTQYNNLRNLIRNQYPREEHAWEYLWSEIYKRNIYLNADKRDAVARFFESRSYDFYSTKGIEASYKFLFKVLYNEEVEIEIESGAGTEYDIIVQSDSLTEDLVGQTIYTATGRCNVTYIERSYSNGKLQWTVTIHNLLGRLIAGQEVKAERLPSFEGEIIRGVKGKDLLQNNIDYINRSRSYYVMKIKSNLPSSRWKSDVIRFVHPVGFGFIAITLLTMFINVGLTLKHTETIINKYKNYKWDSGLPTEYADRVAKLTPAGEIEHDSVTGEAIYEPGPMAGVEYPLPDDYNAENNNSIFQGQLPSERRKLMSPLFDASGTTFAQFRDLVNKRLKDNIGNPRDPENPTQVKIDE</sequence>
<keyword evidence="3" id="KW-1133">Transmembrane helix</keyword>
<keyword evidence="1" id="KW-1227">Viral tail protein</keyword>
<reference evidence="5 6" key="1">
    <citation type="submission" date="2019-01" db="EMBL/GenBank/DDBJ databases">
        <title>Still something new to discover - new insights into E. coli phage diversity and taxonomy.</title>
        <authorList>
            <person name="Korf I.H.E."/>
            <person name="Adriaennsens E."/>
            <person name="Dreiseikelmann B."/>
            <person name="Kropinski A."/>
            <person name="Nimtz M."/>
            <person name="Meier-Kolthoff J.P."/>
            <person name="Rohde M."/>
            <person name="van Raaij M."/>
            <person name="Wittmann J."/>
        </authorList>
    </citation>
    <scope>NUCLEOTIDE SEQUENCE [LARGE SCALE GENOMIC DNA]</scope>
</reference>
<keyword evidence="1" id="KW-1188">Viral release from host cell</keyword>
<dbReference type="InterPro" id="IPR003961">
    <property type="entry name" value="FN3_dom"/>
</dbReference>
<keyword evidence="1" id="KW-1226">Viral baseplate protein</keyword>
<dbReference type="Proteomes" id="UP000304609">
    <property type="component" value="Segment"/>
</dbReference>
<gene>
    <name evidence="5" type="ORF">R5505_00171</name>
</gene>
<dbReference type="CDD" id="cd00063">
    <property type="entry name" value="FN3"/>
    <property type="match status" value="1"/>
</dbReference>
<dbReference type="GO" id="GO:0098003">
    <property type="term" value="P:viral tail assembly"/>
    <property type="evidence" value="ECO:0007669"/>
    <property type="project" value="UniProtKB-KW"/>
</dbReference>
<keyword evidence="3" id="KW-0472">Membrane</keyword>
<dbReference type="PROSITE" id="PS50853">
    <property type="entry name" value="FN3"/>
    <property type="match status" value="1"/>
</dbReference>
<protein>
    <recommendedName>
        <fullName evidence="1">Baseplate wedge protein gp7</fullName>
    </recommendedName>
</protein>
<dbReference type="InterPro" id="IPR013783">
    <property type="entry name" value="Ig-like_fold"/>
</dbReference>
<accession>A0A482N166</accession>
<feature type="disulfide bond" description="Interchain (with GP10)" evidence="1">
    <location>
        <position position="184"/>
    </location>
</feature>
<dbReference type="Pfam" id="PF21428">
    <property type="entry name" value="Gp7_helical"/>
    <property type="match status" value="1"/>
</dbReference>
<comment type="similarity">
    <text evidence="1">Belongs to the T4likevirus baseplate wedge protein gp7 family.</text>
</comment>
<dbReference type="SUPFAM" id="SSF49265">
    <property type="entry name" value="Fibronectin type III"/>
    <property type="match status" value="1"/>
</dbReference>
<keyword evidence="1" id="KW-1245">Viral tail assembly</keyword>
<name>A0A482N166_9CAUD</name>
<dbReference type="InterPro" id="IPR036116">
    <property type="entry name" value="FN3_sf"/>
</dbReference>
<dbReference type="InterPro" id="IPR034697">
    <property type="entry name" value="GP7_T4"/>
</dbReference>
<dbReference type="InterPro" id="IPR048810">
    <property type="entry name" value="Gp7_helical"/>
</dbReference>
<dbReference type="InterPro" id="IPR048812">
    <property type="entry name" value="Gp7_dom_VI"/>
</dbReference>
<proteinExistence type="inferred from homology"/>
<feature type="transmembrane region" description="Helical" evidence="3">
    <location>
        <begin position="883"/>
        <end position="907"/>
    </location>
</feature>
<dbReference type="EMBL" id="MK373786">
    <property type="protein sequence ID" value="QBQ79766.1"/>
    <property type="molecule type" value="Genomic_DNA"/>
</dbReference>